<accession>A0A8I1DAL7</accession>
<dbReference type="Proteomes" id="UP000627573">
    <property type="component" value="Unassembled WGS sequence"/>
</dbReference>
<dbReference type="InterPro" id="IPR025997">
    <property type="entry name" value="SBP_2_dom"/>
</dbReference>
<feature type="domain" description="Periplasmic binding protein" evidence="5">
    <location>
        <begin position="37"/>
        <end position="301"/>
    </location>
</feature>
<evidence type="ECO:0000259" key="5">
    <source>
        <dbReference type="Pfam" id="PF13407"/>
    </source>
</evidence>
<dbReference type="EMBL" id="JAECSB010000084">
    <property type="protein sequence ID" value="MBH5145848.1"/>
    <property type="molecule type" value="Genomic_DNA"/>
</dbReference>
<evidence type="ECO:0000256" key="1">
    <source>
        <dbReference type="ARBA" id="ARBA00004196"/>
    </source>
</evidence>
<gene>
    <name evidence="6" type="ORF">I3517_24940</name>
</gene>
<dbReference type="AlphaFoldDB" id="A0A8I1DAL7"/>
<evidence type="ECO:0000256" key="4">
    <source>
        <dbReference type="SAM" id="SignalP"/>
    </source>
</evidence>
<organism evidence="6 7">
    <name type="scientific">Rhodococcus erythropolis</name>
    <name type="common">Arthrobacter picolinophilus</name>
    <dbReference type="NCBI Taxonomy" id="1833"/>
    <lineage>
        <taxon>Bacteria</taxon>
        <taxon>Bacillati</taxon>
        <taxon>Actinomycetota</taxon>
        <taxon>Actinomycetes</taxon>
        <taxon>Mycobacteriales</taxon>
        <taxon>Nocardiaceae</taxon>
        <taxon>Rhodococcus</taxon>
        <taxon>Rhodococcus erythropolis group</taxon>
    </lineage>
</organism>
<dbReference type="Pfam" id="PF13407">
    <property type="entry name" value="Peripla_BP_4"/>
    <property type="match status" value="1"/>
</dbReference>
<feature type="signal peptide" evidence="4">
    <location>
        <begin position="1"/>
        <end position="22"/>
    </location>
</feature>
<evidence type="ECO:0000256" key="2">
    <source>
        <dbReference type="ARBA" id="ARBA00007639"/>
    </source>
</evidence>
<sequence>MKPHFARTAAIFSAAGLIATLAACSTSESDDGTTQLAFFAAGRANSYSQAEIAGAQEAADAMGAKLTVFDGNFDPAQQASQFQSALSTNKFDSFLINAIGTEQVVQYINQAGADATPVVCIMNNCGSDLTNISPTVDGQVGFVGFSVGRQGELLAEQAGKACGTTSPCKVAYLQGMSTLTSDVQRTDAFKTALAKLPNLELVTVQDGNLDQQASYGVAQNILSANPELDVIVTAGDQMALGVKRAVAERSTSADVKIVSVGASTQGVEAVEDGTIFSTILLLPFSEGRVGAETAIKAARGEDFVDSVEITEQSEIGAVITRENASQFTPEWTN</sequence>
<dbReference type="GO" id="GO:0030313">
    <property type="term" value="C:cell envelope"/>
    <property type="evidence" value="ECO:0007669"/>
    <property type="project" value="UniProtKB-SubCell"/>
</dbReference>
<reference evidence="6 7" key="1">
    <citation type="submission" date="2020-12" db="EMBL/GenBank/DDBJ databases">
        <title>Draft genome sequence of furan degrading bacterial strain FUR100.</title>
        <authorList>
            <person name="Woiski C."/>
        </authorList>
    </citation>
    <scope>NUCLEOTIDE SEQUENCE [LARGE SCALE GENOMIC DNA]</scope>
    <source>
        <strain evidence="6 7">FUR100</strain>
    </source>
</reference>
<dbReference type="RefSeq" id="WP_197941764.1">
    <property type="nucleotide sequence ID" value="NZ_JAECSB010000084.1"/>
</dbReference>
<dbReference type="Gene3D" id="3.40.50.2300">
    <property type="match status" value="2"/>
</dbReference>
<keyword evidence="3 4" id="KW-0732">Signal</keyword>
<evidence type="ECO:0000256" key="3">
    <source>
        <dbReference type="ARBA" id="ARBA00022729"/>
    </source>
</evidence>
<name>A0A8I1DAL7_RHOER</name>
<proteinExistence type="inferred from homology"/>
<feature type="chain" id="PRO_5038941954" evidence="4">
    <location>
        <begin position="23"/>
        <end position="333"/>
    </location>
</feature>
<evidence type="ECO:0000313" key="7">
    <source>
        <dbReference type="Proteomes" id="UP000627573"/>
    </source>
</evidence>
<protein>
    <submittedName>
        <fullName evidence="6">Sugar ABC transporter substrate-binding protein</fullName>
    </submittedName>
</protein>
<comment type="caution">
    <text evidence="6">The sequence shown here is derived from an EMBL/GenBank/DDBJ whole genome shotgun (WGS) entry which is preliminary data.</text>
</comment>
<dbReference type="PANTHER" id="PTHR46847:SF1">
    <property type="entry name" value="D-ALLOSE-BINDING PERIPLASMIC PROTEIN-RELATED"/>
    <property type="match status" value="1"/>
</dbReference>
<keyword evidence="7" id="KW-1185">Reference proteome</keyword>
<dbReference type="GO" id="GO:0030246">
    <property type="term" value="F:carbohydrate binding"/>
    <property type="evidence" value="ECO:0007669"/>
    <property type="project" value="UniProtKB-ARBA"/>
</dbReference>
<comment type="subcellular location">
    <subcellularLocation>
        <location evidence="1">Cell envelope</location>
    </subcellularLocation>
</comment>
<dbReference type="PROSITE" id="PS51257">
    <property type="entry name" value="PROKAR_LIPOPROTEIN"/>
    <property type="match status" value="1"/>
</dbReference>
<comment type="similarity">
    <text evidence="2">Belongs to the bacterial solute-binding protein 2 family.</text>
</comment>
<dbReference type="SUPFAM" id="SSF53822">
    <property type="entry name" value="Periplasmic binding protein-like I"/>
    <property type="match status" value="1"/>
</dbReference>
<dbReference type="CDD" id="cd01536">
    <property type="entry name" value="PBP1_ABC_sugar_binding-like"/>
    <property type="match status" value="1"/>
</dbReference>
<evidence type="ECO:0000313" key="6">
    <source>
        <dbReference type="EMBL" id="MBH5145848.1"/>
    </source>
</evidence>
<dbReference type="InterPro" id="IPR028082">
    <property type="entry name" value="Peripla_BP_I"/>
</dbReference>
<dbReference type="PANTHER" id="PTHR46847">
    <property type="entry name" value="D-ALLOSE-BINDING PERIPLASMIC PROTEIN-RELATED"/>
    <property type="match status" value="1"/>
</dbReference>